<dbReference type="InterPro" id="IPR019407">
    <property type="entry name" value="CTU2"/>
</dbReference>
<dbReference type="GO" id="GO:0005829">
    <property type="term" value="C:cytosol"/>
    <property type="evidence" value="ECO:0007669"/>
    <property type="project" value="TreeGrafter"/>
</dbReference>
<reference evidence="3 4" key="1">
    <citation type="submission" date="2017-03" db="EMBL/GenBank/DDBJ databases">
        <title>Genome Survey of Euroglyphus maynei.</title>
        <authorList>
            <person name="Arlian L.G."/>
            <person name="Morgan M.S."/>
            <person name="Rider S.D."/>
        </authorList>
    </citation>
    <scope>NUCLEOTIDE SEQUENCE [LARGE SCALE GENOMIC DNA]</scope>
    <source>
        <strain evidence="3">Arlian Lab</strain>
        <tissue evidence="3">Whole body</tissue>
    </source>
</reference>
<evidence type="ECO:0000313" key="3">
    <source>
        <dbReference type="EMBL" id="OTF71931.1"/>
    </source>
</evidence>
<comment type="caution">
    <text evidence="3">The sequence shown here is derived from an EMBL/GenBank/DDBJ whole genome shotgun (WGS) entry which is preliminary data.</text>
</comment>
<dbReference type="EMBL" id="MUJZ01058628">
    <property type="protein sequence ID" value="OTF71931.1"/>
    <property type="molecule type" value="Genomic_DNA"/>
</dbReference>
<dbReference type="InterPro" id="IPR014729">
    <property type="entry name" value="Rossmann-like_a/b/a_fold"/>
</dbReference>
<accession>A0A1Y3ATY0</accession>
<dbReference type="GO" id="GO:0016783">
    <property type="term" value="F:sulfurtransferase activity"/>
    <property type="evidence" value="ECO:0007669"/>
    <property type="project" value="TreeGrafter"/>
</dbReference>
<gene>
    <name evidence="3" type="ORF">BLA29_008997</name>
</gene>
<evidence type="ECO:0000256" key="1">
    <source>
        <dbReference type="ARBA" id="ARBA00022490"/>
    </source>
</evidence>
<dbReference type="PANTHER" id="PTHR20882">
    <property type="entry name" value="CYTOPLASMIC TRNA 2-THIOLATION PROTEIN 2"/>
    <property type="match status" value="1"/>
</dbReference>
<dbReference type="AlphaFoldDB" id="A0A1Y3ATY0"/>
<keyword evidence="2" id="KW-0819">tRNA processing</keyword>
<keyword evidence="4" id="KW-1185">Reference proteome</keyword>
<dbReference type="Proteomes" id="UP000194236">
    <property type="component" value="Unassembled WGS sequence"/>
</dbReference>
<protein>
    <submittedName>
        <fullName evidence="3">Cytoplasmic tRNA 2-thiolation protein 2-like protein</fullName>
    </submittedName>
</protein>
<evidence type="ECO:0000313" key="4">
    <source>
        <dbReference type="Proteomes" id="UP000194236"/>
    </source>
</evidence>
<dbReference type="GO" id="GO:0002143">
    <property type="term" value="P:tRNA wobble position uridine thiolation"/>
    <property type="evidence" value="ECO:0007669"/>
    <property type="project" value="TreeGrafter"/>
</dbReference>
<proteinExistence type="predicted"/>
<dbReference type="Gene3D" id="3.40.50.620">
    <property type="entry name" value="HUPs"/>
    <property type="match status" value="1"/>
</dbReference>
<dbReference type="GO" id="GO:0000049">
    <property type="term" value="F:tRNA binding"/>
    <property type="evidence" value="ECO:0007669"/>
    <property type="project" value="InterPro"/>
</dbReference>
<organism evidence="3 4">
    <name type="scientific">Euroglyphus maynei</name>
    <name type="common">Mayne's house dust mite</name>
    <dbReference type="NCBI Taxonomy" id="6958"/>
    <lineage>
        <taxon>Eukaryota</taxon>
        <taxon>Metazoa</taxon>
        <taxon>Ecdysozoa</taxon>
        <taxon>Arthropoda</taxon>
        <taxon>Chelicerata</taxon>
        <taxon>Arachnida</taxon>
        <taxon>Acari</taxon>
        <taxon>Acariformes</taxon>
        <taxon>Sarcoptiformes</taxon>
        <taxon>Astigmata</taxon>
        <taxon>Psoroptidia</taxon>
        <taxon>Analgoidea</taxon>
        <taxon>Pyroglyphidae</taxon>
        <taxon>Pyroglyphinae</taxon>
        <taxon>Euroglyphus</taxon>
    </lineage>
</organism>
<keyword evidence="1" id="KW-0963">Cytoplasm</keyword>
<dbReference type="PANTHER" id="PTHR20882:SF14">
    <property type="entry name" value="CYTOPLASMIC TRNA 2-THIOLATION PROTEIN 2"/>
    <property type="match status" value="1"/>
</dbReference>
<dbReference type="SUPFAM" id="SSF52402">
    <property type="entry name" value="Adenine nucleotide alpha hydrolases-like"/>
    <property type="match status" value="1"/>
</dbReference>
<evidence type="ECO:0000256" key="2">
    <source>
        <dbReference type="ARBA" id="ARBA00022694"/>
    </source>
</evidence>
<sequence>MCDRYNSDDGQEKTVSNIVFHRFRKKLVESNYQLNCRKCQQNQGTILLQKKDVFCNNCLIDHCTKTFRSTLGKSRLIKSEDRILVGFSGGLSSVALVDLIRRGLDEEQFQKLRFIPYLLFIDGNVGCEMVVV</sequence>
<dbReference type="OrthoDB" id="25129at2759"/>
<name>A0A1Y3ATY0_EURMA</name>